<evidence type="ECO:0000313" key="3">
    <source>
        <dbReference type="Proteomes" id="UP001498398"/>
    </source>
</evidence>
<reference evidence="2 3" key="1">
    <citation type="submission" date="2024-01" db="EMBL/GenBank/DDBJ databases">
        <title>A draft genome for the cacao thread blight pathogen Marasmiellus scandens.</title>
        <authorList>
            <person name="Baruah I.K."/>
            <person name="Leung J."/>
            <person name="Bukari Y."/>
            <person name="Amoako-Attah I."/>
            <person name="Meinhardt L.W."/>
            <person name="Bailey B.A."/>
            <person name="Cohen S.P."/>
        </authorList>
    </citation>
    <scope>NUCLEOTIDE SEQUENCE [LARGE SCALE GENOMIC DNA]</scope>
    <source>
        <strain evidence="2 3">GH-19</strain>
    </source>
</reference>
<evidence type="ECO:0000259" key="1">
    <source>
        <dbReference type="Pfam" id="PF12937"/>
    </source>
</evidence>
<dbReference type="PANTHER" id="PTHR38926:SF5">
    <property type="entry name" value="F-BOX AND LEUCINE-RICH REPEAT PROTEIN 6"/>
    <property type="match status" value="1"/>
</dbReference>
<evidence type="ECO:0000313" key="2">
    <source>
        <dbReference type="EMBL" id="KAK7462296.1"/>
    </source>
</evidence>
<proteinExistence type="predicted"/>
<name>A0ABR1JJN1_9AGAR</name>
<dbReference type="InterPro" id="IPR036047">
    <property type="entry name" value="F-box-like_dom_sf"/>
</dbReference>
<gene>
    <name evidence="2" type="ORF">VKT23_007897</name>
</gene>
<dbReference type="Gene3D" id="1.20.1280.50">
    <property type="match status" value="1"/>
</dbReference>
<dbReference type="InterPro" id="IPR001810">
    <property type="entry name" value="F-box_dom"/>
</dbReference>
<dbReference type="PANTHER" id="PTHR38926">
    <property type="entry name" value="F-BOX DOMAIN CONTAINING PROTEIN, EXPRESSED"/>
    <property type="match status" value="1"/>
</dbReference>
<feature type="domain" description="F-box" evidence="1">
    <location>
        <begin position="33"/>
        <end position="101"/>
    </location>
</feature>
<dbReference type="Gene3D" id="3.80.10.10">
    <property type="entry name" value="Ribonuclease Inhibitor"/>
    <property type="match status" value="1"/>
</dbReference>
<organism evidence="2 3">
    <name type="scientific">Marasmiellus scandens</name>
    <dbReference type="NCBI Taxonomy" id="2682957"/>
    <lineage>
        <taxon>Eukaryota</taxon>
        <taxon>Fungi</taxon>
        <taxon>Dikarya</taxon>
        <taxon>Basidiomycota</taxon>
        <taxon>Agaricomycotina</taxon>
        <taxon>Agaricomycetes</taxon>
        <taxon>Agaricomycetidae</taxon>
        <taxon>Agaricales</taxon>
        <taxon>Marasmiineae</taxon>
        <taxon>Omphalotaceae</taxon>
        <taxon>Marasmiellus</taxon>
    </lineage>
</organism>
<protein>
    <recommendedName>
        <fullName evidence="1">F-box domain-containing protein</fullName>
    </recommendedName>
</protein>
<dbReference type="EMBL" id="JBANRG010000011">
    <property type="protein sequence ID" value="KAK7462296.1"/>
    <property type="molecule type" value="Genomic_DNA"/>
</dbReference>
<accession>A0ABR1JJN1</accession>
<dbReference type="Proteomes" id="UP001498398">
    <property type="component" value="Unassembled WGS sequence"/>
</dbReference>
<dbReference type="InterPro" id="IPR032675">
    <property type="entry name" value="LRR_dom_sf"/>
</dbReference>
<keyword evidence="3" id="KW-1185">Reference proteome</keyword>
<dbReference type="SUPFAM" id="SSF81383">
    <property type="entry name" value="F-box domain"/>
    <property type="match status" value="1"/>
</dbReference>
<sequence length="505" mass="57937">MQPTHWLPMGSPPVTAQYFSPLMNVLAFSSALIARMPPEILAEIFLHHVQANGSISLLNLEAAKYSWTLLCRPPVLVLSQVCSSWRRIVETQPRLWTQVYLPLNARHEPLLPDPALFSEWLGRSGRLPLEITIKMGYPGHPLSSAFLNAILFVSSRWRTLHLQYFRLSDIRKLLDQPIHTPLLEDVTLDCDRFPNHSDFSVTENAPRLTKYKIGGELGARFSLASSRITHIKLYELYANPDRPDICEILRSCQHLQESTLILYDLPSPHEERTVDVIKVPELRALCLIFIGQFGCPQLLSWVMLPSLTKLTIKHDFDPEDWSLDTETSLERRISPMPFLIGLQKRSNFELSELNLLTTTGVNASDLLDFLRQIPSLQILNLENCRLDPGVLFKALRVSKSMRDKDIIVPRLTKLRYFQDDIVDRREDEELSDFGDDPSLKFSSMIASRFDPREYTNGDSELEDVWQDSWFVSRIRDGSVSRRVLDSDDIDRLNVLKEQGMSLEIA</sequence>
<comment type="caution">
    <text evidence="2">The sequence shown here is derived from an EMBL/GenBank/DDBJ whole genome shotgun (WGS) entry which is preliminary data.</text>
</comment>
<dbReference type="Pfam" id="PF12937">
    <property type="entry name" value="F-box-like"/>
    <property type="match status" value="1"/>
</dbReference>
<dbReference type="SUPFAM" id="SSF52047">
    <property type="entry name" value="RNI-like"/>
    <property type="match status" value="1"/>
</dbReference>